<dbReference type="PROSITE" id="PS50293">
    <property type="entry name" value="TPR_REGION"/>
    <property type="match status" value="1"/>
</dbReference>
<organism evidence="4 5">
    <name type="scientific">Symmachiella dynata</name>
    <dbReference type="NCBI Taxonomy" id="2527995"/>
    <lineage>
        <taxon>Bacteria</taxon>
        <taxon>Pseudomonadati</taxon>
        <taxon>Planctomycetota</taxon>
        <taxon>Planctomycetia</taxon>
        <taxon>Planctomycetales</taxon>
        <taxon>Planctomycetaceae</taxon>
        <taxon>Symmachiella</taxon>
    </lineage>
</organism>
<sequence precursor="true">MRYLLIGIVVAWGISPVSARAAEEASAERLHLQKGRYAEALEAYDALLKTEKLTPQIAIGRSQCFQAQGKWQDATEAIEAATKAFPEDADAWARLAEVQFLQGRYDQATAADEKSLKINEDTPLARMIQAELLAETGKIDEADAAYRWFVQYYNRVQPTDAETLVLVARGAAQYARWNSVSQIFSFVINTVCPDALEADTNAWQAYHFSGSLLLEKYNRGQAVPEFRSALAINPRSADVYAEMARAAAQDFELDEAREFAERALQIAPNHVAALQVRSEVEFSEGKTEAALATLQEALQVNPRDQETLARTAACYLMLDGFPSDESLTALLAAFDAEKPADIKEESRFGKLVIELATVNPRPGKFFTLLGEQLESKRKFALSERCYKFAMQRMPMLAEPQTALGMLYMQIGRVDEAGAILDKAFDLDPYHVRVSNMRKVIKVLSGYETITTDHFVIRVDSEFDKVLGRYMAEYLEEEYGKLVKQFGYEPPTRTHFEVYNKSQGLSAHQWFSARMVGLPWIQTIGASTGLIVALASPTAVEEPFNWARVLRHEFVHILTLQQTHFNIPHWFTEALAVRNEGYPRSQTWNLMLARRVPRDEIMTLETINQAFIKPETPEDWQMAYCQSEIYAEYMVKLAGEESLGKMLNAYRDNLDTAAAIQRVFGMDQAAFEKGYRTYLDQTVAAIPQPANADDVQPKTLAELEKAFRADPDNATTRGEYAAGLLEAGQFKQARKFANSALKKNSAEPQAAIVLAQLEIKGANPAQAIEYLNQALDEQNPHPGVVKWLGQLQLKAQNYAEAARVYELIRKEDAENVEWVKMLSVAYLNLGDTEKLKPLLKQFVELEFDQIAPRKKLAAVYLSEKNYEQALHYAKTALYIDVLDVEVHRLLGEAYAGKKQYDRAIEEFEVALELKPEDADLTYALGAAQHQAGDNPAAEKTLRGLLLKHPKHTAAQELLNKL</sequence>
<dbReference type="SMART" id="SM00028">
    <property type="entry name" value="TPR"/>
    <property type="match status" value="12"/>
</dbReference>
<dbReference type="InterPro" id="IPR011990">
    <property type="entry name" value="TPR-like_helical_dom_sf"/>
</dbReference>
<feature type="domain" description="Peptidase MA-like" evidence="3">
    <location>
        <begin position="544"/>
        <end position="678"/>
    </location>
</feature>
<dbReference type="Pfam" id="PF13485">
    <property type="entry name" value="Peptidase_MA_2"/>
    <property type="match status" value="1"/>
</dbReference>
<dbReference type="RefSeq" id="WP_145377826.1">
    <property type="nucleotide sequence ID" value="NZ_CP036276.1"/>
</dbReference>
<proteinExistence type="predicted"/>
<protein>
    <submittedName>
        <fullName evidence="4">Tetratricopeptide repeat protein</fullName>
    </submittedName>
</protein>
<keyword evidence="1" id="KW-0802">TPR repeat</keyword>
<reference evidence="4 5" key="1">
    <citation type="submission" date="2019-02" db="EMBL/GenBank/DDBJ databases">
        <title>Deep-cultivation of Planctomycetes and their phenomic and genomic characterization uncovers novel biology.</title>
        <authorList>
            <person name="Wiegand S."/>
            <person name="Jogler M."/>
            <person name="Boedeker C."/>
            <person name="Pinto D."/>
            <person name="Vollmers J."/>
            <person name="Rivas-Marin E."/>
            <person name="Kohn T."/>
            <person name="Peeters S.H."/>
            <person name="Heuer A."/>
            <person name="Rast P."/>
            <person name="Oberbeckmann S."/>
            <person name="Bunk B."/>
            <person name="Jeske O."/>
            <person name="Meyerdierks A."/>
            <person name="Storesund J.E."/>
            <person name="Kallscheuer N."/>
            <person name="Luecker S."/>
            <person name="Lage O.M."/>
            <person name="Pohl T."/>
            <person name="Merkel B.J."/>
            <person name="Hornburger P."/>
            <person name="Mueller R.-W."/>
            <person name="Bruemmer F."/>
            <person name="Labrenz M."/>
            <person name="Spormann A.M."/>
            <person name="Op den Camp H."/>
            <person name="Overmann J."/>
            <person name="Amann R."/>
            <person name="Jetten M.S.M."/>
            <person name="Mascher T."/>
            <person name="Medema M.H."/>
            <person name="Devos D.P."/>
            <person name="Kaster A.-K."/>
            <person name="Ovreas L."/>
            <person name="Rohde M."/>
            <person name="Galperin M.Y."/>
            <person name="Jogler C."/>
        </authorList>
    </citation>
    <scope>NUCLEOTIDE SEQUENCE [LARGE SCALE GENOMIC DNA]</scope>
    <source>
        <strain evidence="4 5">Mal52</strain>
    </source>
</reference>
<dbReference type="Pfam" id="PF14559">
    <property type="entry name" value="TPR_19"/>
    <property type="match status" value="3"/>
</dbReference>
<accession>A0A517ZSF5</accession>
<dbReference type="AlphaFoldDB" id="A0A517ZSF5"/>
<evidence type="ECO:0000256" key="1">
    <source>
        <dbReference type="PROSITE-ProRule" id="PRU00339"/>
    </source>
</evidence>
<feature type="repeat" description="TPR" evidence="1">
    <location>
        <begin position="89"/>
        <end position="122"/>
    </location>
</feature>
<dbReference type="PANTHER" id="PTHR12558">
    <property type="entry name" value="CELL DIVISION CYCLE 16,23,27"/>
    <property type="match status" value="1"/>
</dbReference>
<evidence type="ECO:0000313" key="4">
    <source>
        <dbReference type="EMBL" id="QDU45431.1"/>
    </source>
</evidence>
<keyword evidence="5" id="KW-1185">Reference proteome</keyword>
<evidence type="ECO:0000259" key="3">
    <source>
        <dbReference type="Pfam" id="PF13485"/>
    </source>
</evidence>
<feature type="chain" id="PRO_5021997767" evidence="2">
    <location>
        <begin position="22"/>
        <end position="960"/>
    </location>
</feature>
<keyword evidence="2" id="KW-0732">Signal</keyword>
<feature type="repeat" description="TPR" evidence="1">
    <location>
        <begin position="237"/>
        <end position="270"/>
    </location>
</feature>
<feature type="repeat" description="TPR" evidence="1">
    <location>
        <begin position="203"/>
        <end position="236"/>
    </location>
</feature>
<dbReference type="Proteomes" id="UP000319383">
    <property type="component" value="Chromosome"/>
</dbReference>
<dbReference type="KEGG" id="sdyn:Mal52_39250"/>
<dbReference type="PROSITE" id="PS50005">
    <property type="entry name" value="TPR"/>
    <property type="match status" value="6"/>
</dbReference>
<name>A0A517ZSF5_9PLAN</name>
<dbReference type="EMBL" id="CP036276">
    <property type="protein sequence ID" value="QDU45431.1"/>
    <property type="molecule type" value="Genomic_DNA"/>
</dbReference>
<dbReference type="PANTHER" id="PTHR12558:SF13">
    <property type="entry name" value="CELL DIVISION CYCLE PROTEIN 27 HOMOLOG"/>
    <property type="match status" value="1"/>
</dbReference>
<dbReference type="Pfam" id="PF13181">
    <property type="entry name" value="TPR_8"/>
    <property type="match status" value="1"/>
</dbReference>
<feature type="repeat" description="TPR" evidence="1">
    <location>
        <begin position="883"/>
        <end position="916"/>
    </location>
</feature>
<feature type="repeat" description="TPR" evidence="1">
    <location>
        <begin position="271"/>
        <end position="304"/>
    </location>
</feature>
<feature type="repeat" description="TPR" evidence="1">
    <location>
        <begin position="397"/>
        <end position="430"/>
    </location>
</feature>
<dbReference type="SUPFAM" id="SSF48452">
    <property type="entry name" value="TPR-like"/>
    <property type="match status" value="2"/>
</dbReference>
<dbReference type="InterPro" id="IPR019734">
    <property type="entry name" value="TPR_rpt"/>
</dbReference>
<evidence type="ECO:0000313" key="5">
    <source>
        <dbReference type="Proteomes" id="UP000319383"/>
    </source>
</evidence>
<dbReference type="InterPro" id="IPR039568">
    <property type="entry name" value="Peptidase_MA-like_dom"/>
</dbReference>
<feature type="signal peptide" evidence="2">
    <location>
        <begin position="1"/>
        <end position="21"/>
    </location>
</feature>
<dbReference type="Gene3D" id="1.25.40.10">
    <property type="entry name" value="Tetratricopeptide repeat domain"/>
    <property type="match status" value="4"/>
</dbReference>
<gene>
    <name evidence="4" type="ORF">Mal52_39250</name>
</gene>
<dbReference type="SUPFAM" id="SSF81901">
    <property type="entry name" value="HCP-like"/>
    <property type="match status" value="1"/>
</dbReference>
<evidence type="ECO:0000256" key="2">
    <source>
        <dbReference type="SAM" id="SignalP"/>
    </source>
</evidence>
<dbReference type="Pfam" id="PF13432">
    <property type="entry name" value="TPR_16"/>
    <property type="match status" value="2"/>
</dbReference>